<evidence type="ECO:0000256" key="1">
    <source>
        <dbReference type="SAM" id="Coils"/>
    </source>
</evidence>
<dbReference type="Proteomes" id="UP000714275">
    <property type="component" value="Unassembled WGS sequence"/>
</dbReference>
<sequence length="723" mass="82464">MVDALEFYRIAHLWNPHFSRQAYAKTLCDLHGVEYRRYLSRQLTIVFDLYLQVRRSVDALVAEVLNRNTPDWRLKHACPSCTYTLADEEHLTFKLLYAMDGNDSLKRILRRTLGVDYEDIQSSELPTTQQVRGDQYLPRDYVNSWGNGRQEEPNTTIGTDDTENLCAGRWKNMDDEKTKQMWGVYDETEQGIMSCISSYVQSLTNGCSRFRAKYLLAVVSKLLDTFGSDLGGGYDIGCQFKMTLANSSLGSHARSLNYTSLLNHLAMYVPGLGLKDLETCECTFSKSNALASTMCYASIFHHQQGITCYFEHNDDYEVYANLSDFLYHNYKQALDIICDSRITLPKLMQDINGLCTEPKLETLQMEYWQKLVNLSASKNELDTASSLWAMSTPSNAHSLASNESATRWLETTRRHALENFEKDLGVVQELERKLGILHCWTPKDANWQNAGRLVANRKYQHSLDQLEGLIVARIFELTKMNRSGTGYKMRKHIAKALQTRSTAIRNALDRYNAAVRALSPPRRMLKWEEVVEYAFLADFDLLRDSHSDISQRQWATPAARQATDLYFKCCRAKEEITRLDVEVHRLATYICDEDHYLCECQQQAEAFSPALAHQISLRRQARGRFNFHHIKRLQDIARLPGFSGTIVPGECVLRGTGESTSLPHASIPARLTSLTPNTLISSSSLNLLATESADDLDNEEEELMNMEEASEVLQNVLHITMDS</sequence>
<proteinExistence type="predicted"/>
<dbReference type="EMBL" id="JABBWD010000063">
    <property type="protein sequence ID" value="KAG1770797.1"/>
    <property type="molecule type" value="Genomic_DNA"/>
</dbReference>
<evidence type="ECO:0000313" key="2">
    <source>
        <dbReference type="EMBL" id="KAG1770797.1"/>
    </source>
</evidence>
<name>A0A9P6ZLL6_9AGAM</name>
<reference evidence="2" key="1">
    <citation type="journal article" date="2020" name="New Phytol.">
        <title>Comparative genomics reveals dynamic genome evolution in host specialist ectomycorrhizal fungi.</title>
        <authorList>
            <person name="Lofgren L.A."/>
            <person name="Nguyen N.H."/>
            <person name="Vilgalys R."/>
            <person name="Ruytinx J."/>
            <person name="Liao H.L."/>
            <person name="Branco S."/>
            <person name="Kuo A."/>
            <person name="LaButti K."/>
            <person name="Lipzen A."/>
            <person name="Andreopoulos W."/>
            <person name="Pangilinan J."/>
            <person name="Riley R."/>
            <person name="Hundley H."/>
            <person name="Na H."/>
            <person name="Barry K."/>
            <person name="Grigoriev I.V."/>
            <person name="Stajich J.E."/>
            <person name="Kennedy P.G."/>
        </authorList>
    </citation>
    <scope>NUCLEOTIDE SEQUENCE</scope>
    <source>
        <strain evidence="2">DOB743</strain>
    </source>
</reference>
<feature type="coiled-coil region" evidence="1">
    <location>
        <begin position="689"/>
        <end position="716"/>
    </location>
</feature>
<evidence type="ECO:0000313" key="3">
    <source>
        <dbReference type="Proteomes" id="UP000714275"/>
    </source>
</evidence>
<organism evidence="2 3">
    <name type="scientific">Suillus placidus</name>
    <dbReference type="NCBI Taxonomy" id="48579"/>
    <lineage>
        <taxon>Eukaryota</taxon>
        <taxon>Fungi</taxon>
        <taxon>Dikarya</taxon>
        <taxon>Basidiomycota</taxon>
        <taxon>Agaricomycotina</taxon>
        <taxon>Agaricomycetes</taxon>
        <taxon>Agaricomycetidae</taxon>
        <taxon>Boletales</taxon>
        <taxon>Suillineae</taxon>
        <taxon>Suillaceae</taxon>
        <taxon>Suillus</taxon>
    </lineage>
</organism>
<gene>
    <name evidence="2" type="ORF">EV702DRAFT_1202270</name>
</gene>
<keyword evidence="1" id="KW-0175">Coiled coil</keyword>
<protein>
    <submittedName>
        <fullName evidence="2">Uncharacterized protein</fullName>
    </submittedName>
</protein>
<dbReference type="Pfam" id="PF18758">
    <property type="entry name" value="KDZ"/>
    <property type="match status" value="1"/>
</dbReference>
<keyword evidence="3" id="KW-1185">Reference proteome</keyword>
<dbReference type="OrthoDB" id="3246730at2759"/>
<dbReference type="InterPro" id="IPR040521">
    <property type="entry name" value="KDZ"/>
</dbReference>
<dbReference type="AlphaFoldDB" id="A0A9P6ZLL6"/>
<accession>A0A9P6ZLL6</accession>
<comment type="caution">
    <text evidence="2">The sequence shown here is derived from an EMBL/GenBank/DDBJ whole genome shotgun (WGS) entry which is preliminary data.</text>
</comment>